<keyword evidence="3" id="KW-1185">Reference proteome</keyword>
<dbReference type="Proteomes" id="UP000677803">
    <property type="component" value="Unassembled WGS sequence"/>
</dbReference>
<evidence type="ECO:0000256" key="1">
    <source>
        <dbReference type="SAM" id="MobiDB-lite"/>
    </source>
</evidence>
<feature type="compositionally biased region" description="Basic and acidic residues" evidence="1">
    <location>
        <begin position="151"/>
        <end position="163"/>
    </location>
</feature>
<feature type="region of interest" description="Disordered" evidence="1">
    <location>
        <begin position="1"/>
        <end position="105"/>
    </location>
</feature>
<gene>
    <name evidence="2" type="ORF">MMEN_LOCUS20364</name>
</gene>
<comment type="caution">
    <text evidence="2">The sequence shown here is derived from an EMBL/GenBank/DDBJ whole genome shotgun (WGS) entry which is preliminary data.</text>
</comment>
<organism evidence="2 3">
    <name type="scientific">Menidia menidia</name>
    <name type="common">Atlantic silverside</name>
    <dbReference type="NCBI Taxonomy" id="238744"/>
    <lineage>
        <taxon>Eukaryota</taxon>
        <taxon>Metazoa</taxon>
        <taxon>Chordata</taxon>
        <taxon>Craniata</taxon>
        <taxon>Vertebrata</taxon>
        <taxon>Euteleostomi</taxon>
        <taxon>Actinopterygii</taxon>
        <taxon>Neopterygii</taxon>
        <taxon>Teleostei</taxon>
        <taxon>Neoteleostei</taxon>
        <taxon>Acanthomorphata</taxon>
        <taxon>Ovalentaria</taxon>
        <taxon>Atherinomorphae</taxon>
        <taxon>Atheriniformes</taxon>
        <taxon>Atherinopsidae</taxon>
        <taxon>Menidiinae</taxon>
        <taxon>Menidia</taxon>
    </lineage>
</organism>
<dbReference type="EMBL" id="CAJRST010039999">
    <property type="protein sequence ID" value="CAG6016468.1"/>
    <property type="molecule type" value="Genomic_DNA"/>
</dbReference>
<feature type="compositionally biased region" description="Polar residues" evidence="1">
    <location>
        <begin position="51"/>
        <end position="60"/>
    </location>
</feature>
<proteinExistence type="predicted"/>
<dbReference type="AlphaFoldDB" id="A0A8S4BQJ6"/>
<protein>
    <submittedName>
        <fullName evidence="2">(Atlantic silverside) hypothetical protein</fullName>
    </submittedName>
</protein>
<name>A0A8S4BQJ6_9TELE</name>
<accession>A0A8S4BQJ6</accession>
<evidence type="ECO:0000313" key="3">
    <source>
        <dbReference type="Proteomes" id="UP000677803"/>
    </source>
</evidence>
<feature type="region of interest" description="Disordered" evidence="1">
    <location>
        <begin position="143"/>
        <end position="173"/>
    </location>
</feature>
<reference evidence="2" key="1">
    <citation type="submission" date="2021-05" db="EMBL/GenBank/DDBJ databases">
        <authorList>
            <person name="Tigano A."/>
        </authorList>
    </citation>
    <scope>NUCLEOTIDE SEQUENCE</scope>
</reference>
<sequence length="173" mass="18608">MWPTSRAEISCKTETKVSVGNAGACRPPLSCPEQEGLQGEDNCGSGGEEGSSLTAPLTSEQLKKSLRPANDSPSAEEPRTEPLARRPPYGARRRPVRPGAGGGSGRFLLYLSPRYASEALMQTQRGAVPVHFLDKPRTKCQQFPVRPHRHALAEERPEVKGHGATDPTRLGSG</sequence>
<evidence type="ECO:0000313" key="2">
    <source>
        <dbReference type="EMBL" id="CAG6016468.1"/>
    </source>
</evidence>